<dbReference type="OrthoDB" id="237909at2759"/>
<feature type="region of interest" description="Disordered" evidence="2">
    <location>
        <begin position="1"/>
        <end position="79"/>
    </location>
</feature>
<dbReference type="EMBL" id="AGNL01045374">
    <property type="protein sequence ID" value="EJK48843.1"/>
    <property type="molecule type" value="Genomic_DNA"/>
</dbReference>
<sequence>MNLQSMDSAEASRLANEFSQNRFRAKEAEERHQRMREREKQQRKWEEQQRLIERERQEKEDQRQKECQEEEDQRRTPAQWRVLLASKDTELASKLAAKDTELASKSAQILSLENELSSVKKRLEDISTSKKKATDALRYSGEKSKGDQTSLVERIGLANDATITKLKTMLAKAGGLSRLTLTSADFHEQHSKDDNNAAFELFGYRSYQEAKEYIDAYFHGEVDVNEDRLDEIEKLIDAKDNFIKLSPYEKCLCCRMFIRCFPKQKIMSLIFGRHRTTIGDILKEWMPKWAIIGQDLGCLDITLDYLQKELPEYNEARGSGLSVFVDGKDFTIGTKDSDTNVARSTFSTKKEGDAVRVITFSTAIGLVCEKSPEFAGRAGERMIVKFMGSRGPVNADTRSWEDVHSRDPFNPRTDDVFYTPLDDYLNSAEYAELVDELAENGEGAITTLLEAIGAHDDGILLTAERTGLTRGGITADDESSVSDESTGEVVERHSARDVFSIADAKEAYMNMVQMAEVDRDQKKKRKRKSTPLLTPDKLKEQNERALESDPNMSGKRKLKQLELHQRLHQKYQEGKLRKCMLSYFLLSEEQNRLKLLAWMGSPLAGNTPKPTFDELPKIPLGLAKIPESVSLAGDKGFTGLEKDLPGLNQCENPAHAKSAKERQSEEQIVSEVPLT</sequence>
<feature type="region of interest" description="Disordered" evidence="2">
    <location>
        <begin position="517"/>
        <end position="556"/>
    </location>
</feature>
<gene>
    <name evidence="3" type="ORF">THAOC_32327</name>
</gene>
<evidence type="ECO:0000313" key="3">
    <source>
        <dbReference type="EMBL" id="EJK48843.1"/>
    </source>
</evidence>
<name>K0R689_THAOC</name>
<dbReference type="Proteomes" id="UP000266841">
    <property type="component" value="Unassembled WGS sequence"/>
</dbReference>
<keyword evidence="1" id="KW-0175">Coiled coil</keyword>
<feature type="non-terminal residue" evidence="3">
    <location>
        <position position="675"/>
    </location>
</feature>
<feature type="coiled-coil region" evidence="1">
    <location>
        <begin position="102"/>
        <end position="129"/>
    </location>
</feature>
<feature type="compositionally biased region" description="Basic and acidic residues" evidence="2">
    <location>
        <begin position="24"/>
        <end position="75"/>
    </location>
</feature>
<accession>K0R689</accession>
<dbReference type="AlphaFoldDB" id="K0R689"/>
<feature type="compositionally biased region" description="Basic and acidic residues" evidence="2">
    <location>
        <begin position="536"/>
        <end position="547"/>
    </location>
</feature>
<organism evidence="3 4">
    <name type="scientific">Thalassiosira oceanica</name>
    <name type="common">Marine diatom</name>
    <dbReference type="NCBI Taxonomy" id="159749"/>
    <lineage>
        <taxon>Eukaryota</taxon>
        <taxon>Sar</taxon>
        <taxon>Stramenopiles</taxon>
        <taxon>Ochrophyta</taxon>
        <taxon>Bacillariophyta</taxon>
        <taxon>Coscinodiscophyceae</taxon>
        <taxon>Thalassiosirophycidae</taxon>
        <taxon>Thalassiosirales</taxon>
        <taxon>Thalassiosiraceae</taxon>
        <taxon>Thalassiosira</taxon>
    </lineage>
</organism>
<keyword evidence="4" id="KW-1185">Reference proteome</keyword>
<proteinExistence type="predicted"/>
<feature type="region of interest" description="Disordered" evidence="2">
    <location>
        <begin position="642"/>
        <end position="675"/>
    </location>
</feature>
<comment type="caution">
    <text evidence="3">The sequence shown here is derived from an EMBL/GenBank/DDBJ whole genome shotgun (WGS) entry which is preliminary data.</text>
</comment>
<evidence type="ECO:0000256" key="1">
    <source>
        <dbReference type="SAM" id="Coils"/>
    </source>
</evidence>
<protein>
    <submittedName>
        <fullName evidence="3">Uncharacterized protein</fullName>
    </submittedName>
</protein>
<evidence type="ECO:0000256" key="2">
    <source>
        <dbReference type="SAM" id="MobiDB-lite"/>
    </source>
</evidence>
<reference evidence="3 4" key="1">
    <citation type="journal article" date="2012" name="Genome Biol.">
        <title>Genome and low-iron response of an oceanic diatom adapted to chronic iron limitation.</title>
        <authorList>
            <person name="Lommer M."/>
            <person name="Specht M."/>
            <person name="Roy A.S."/>
            <person name="Kraemer L."/>
            <person name="Andreson R."/>
            <person name="Gutowska M.A."/>
            <person name="Wolf J."/>
            <person name="Bergner S.V."/>
            <person name="Schilhabel M.B."/>
            <person name="Klostermeier U.C."/>
            <person name="Beiko R.G."/>
            <person name="Rosenstiel P."/>
            <person name="Hippler M."/>
            <person name="Laroche J."/>
        </authorList>
    </citation>
    <scope>NUCLEOTIDE SEQUENCE [LARGE SCALE GENOMIC DNA]</scope>
    <source>
        <strain evidence="3 4">CCMP1005</strain>
    </source>
</reference>
<evidence type="ECO:0000313" key="4">
    <source>
        <dbReference type="Proteomes" id="UP000266841"/>
    </source>
</evidence>